<dbReference type="Gene3D" id="3.30.830.10">
    <property type="entry name" value="Metalloenzyme, LuxS/M16 peptidase-like"/>
    <property type="match status" value="4"/>
</dbReference>
<dbReference type="InterPro" id="IPR011249">
    <property type="entry name" value="Metalloenz_LuxS/M16"/>
</dbReference>
<dbReference type="InterPro" id="IPR032632">
    <property type="entry name" value="Peptidase_M16_M"/>
</dbReference>
<dbReference type="VEuPathDB" id="CryptoDB:Cvel_14099"/>
<evidence type="ECO:0000256" key="4">
    <source>
        <dbReference type="ARBA" id="ARBA00022801"/>
    </source>
</evidence>
<dbReference type="EMBL" id="CDMZ01005944">
    <property type="protein sequence ID" value="CEM56127.1"/>
    <property type="molecule type" value="Genomic_DNA"/>
</dbReference>
<dbReference type="FunFam" id="3.30.830.10:FF:000004">
    <property type="entry name" value="Putative insulin-degrading enzyme"/>
    <property type="match status" value="1"/>
</dbReference>
<reference evidence="12" key="1">
    <citation type="submission" date="2014-11" db="EMBL/GenBank/DDBJ databases">
        <authorList>
            <person name="Otto D Thomas"/>
            <person name="Naeem Raeece"/>
        </authorList>
    </citation>
    <scope>NUCLEOTIDE SEQUENCE</scope>
</reference>
<evidence type="ECO:0000256" key="1">
    <source>
        <dbReference type="ARBA" id="ARBA00007261"/>
    </source>
</evidence>
<feature type="domain" description="Coenzyme PQQ synthesis protein F-like C-terminal lobe" evidence="11">
    <location>
        <begin position="1048"/>
        <end position="1147"/>
    </location>
</feature>
<organism evidence="12">
    <name type="scientific">Chromera velia CCMP2878</name>
    <dbReference type="NCBI Taxonomy" id="1169474"/>
    <lineage>
        <taxon>Eukaryota</taxon>
        <taxon>Sar</taxon>
        <taxon>Alveolata</taxon>
        <taxon>Colpodellida</taxon>
        <taxon>Chromeraceae</taxon>
        <taxon>Chromera</taxon>
    </lineage>
</organism>
<evidence type="ECO:0000256" key="5">
    <source>
        <dbReference type="ARBA" id="ARBA00022833"/>
    </source>
</evidence>
<sequence>MLARCFASMSPLLRLRKQSRLGALLPRGVWTPLSAVSKSDLPADLTSVPGDGAMRTPISWGKEWRRRRHFLFRREDETEEERENSGTRLPPSSADETDPREGDKDSRRRQISKSAGASLLRILPLGLMGGFRRPPPSVAAPSVAAETGEKDLDESSKSSKVFEGEIQTFPRDLRQYRAVTLPNGLQALLVSDPSADRAAGALAVRVGYFSDPEDLPGLAHFCEHMLFLVGVTKKYPDESSFEGFLAKNGGSSNAFTDKEQTCYFFDVSPTAFAEATDRFSQFFVAPLFTPSAVGREVNAIDSEHAKNLQSDGWRLQEIQKLRVNPDHPLKKFGTGNLQTLRDEPKKKGLNPRDALLDFHQQYYVSDHMALCLSSPSSLDEMQTLVERSFNQIRSASEDSQVPFPEEKWAGKVNVFDPDTRPMRVDILPVKDARQVTLNWAFECGADPLLQRRLELLKGWDYIGHLLGHEGEGSLLSYLKKNGLATAIVAGEEDDAKDFQVFSLSVSLTPLGLQEVEAVVETVFAYVNMLKKQKIPLYVYDECQRLSELGWSFTEKGEPQDLAVSVATKIHDLREKPELWLSAGRRLFRDSEGTPRDSVAPAKQKTEIGSEVVELTEQLIQALNPASMMMIVASKDFASDPSFLDQKEPIYGTRYRTSLLANDFVSSLNKATLPKELSFPKPNDLIPSDLSIRLPAQTLQEKEEQRRKRGTIGRFANIPLNGNGDGIGDTRQPMGATLQAARSPLPSVPVETEDDLKPFPAPILIKDDAAVRVHHRQDDRWLVPKASVYLQLFKPLPEGRDIAERTALARMLSLALRDHLTEFSYEGTLAGLGFDFNADIMGASMSLGGFTDKLKKFAEGVGDAVGSMESWLLEESRSGAEEGNPKFERWRDVLRREFSAFDTLPPYAHAKYWAGQAYYTERPDIASVRAALEKITPESLLAFAKTLPDDSACEALVEGNVPKDEALSLVETLRRRLKLKRPKSIDSLDPRPQQRIFELPKVKAEATKGKIAATSIRRLSFNPEETNSASRLTLQIASRDEKDVLSAQLIGDIVSTPFYDELRTKQQLGYIVQAAAATPTGIPELYFIAQSKTGVSDAEGLAERTEEFLKQFGARLKKMQEKDVKVYIDALRQKKLEKPKDLTEEASRDFTEILTGTYDFDRKARQAQTLLSMRKADLVAFWDRFISPGAPERRALAVLVEAHTPQTDGRAKKLEQQLMTASTGETEKGTAGLPLPVEHLSKGAIDLTGDLEDFKKSLPLLPPWPKGKPRLSDGSSESAFSSVLASLTGDGAAKRAGGATATADVEDIRDLRELTS</sequence>
<dbReference type="InterPro" id="IPR007863">
    <property type="entry name" value="Peptidase_M16_C"/>
</dbReference>
<keyword evidence="4" id="KW-0378">Hydrolase</keyword>
<feature type="compositionally biased region" description="Low complexity" evidence="7">
    <location>
        <begin position="1290"/>
        <end position="1302"/>
    </location>
</feature>
<proteinExistence type="inferred from homology"/>
<dbReference type="GO" id="GO:0043171">
    <property type="term" value="P:peptide catabolic process"/>
    <property type="evidence" value="ECO:0007669"/>
    <property type="project" value="TreeGrafter"/>
</dbReference>
<gene>
    <name evidence="12" type="ORF">Cvel_14099</name>
</gene>
<dbReference type="PANTHER" id="PTHR43690:SF18">
    <property type="entry name" value="INSULIN-DEGRADING ENZYME-RELATED"/>
    <property type="match status" value="1"/>
</dbReference>
<accession>A0A0G4IFW7</accession>
<evidence type="ECO:0000259" key="11">
    <source>
        <dbReference type="Pfam" id="PF22456"/>
    </source>
</evidence>
<keyword evidence="5" id="KW-0862">Zinc</keyword>
<feature type="region of interest" description="Disordered" evidence="7">
    <location>
        <begin position="1257"/>
        <end position="1278"/>
    </location>
</feature>
<keyword evidence="2" id="KW-0645">Protease</keyword>
<evidence type="ECO:0000259" key="8">
    <source>
        <dbReference type="Pfam" id="PF00675"/>
    </source>
</evidence>
<dbReference type="Pfam" id="PF16187">
    <property type="entry name" value="Peptidase_M16_M"/>
    <property type="match status" value="2"/>
</dbReference>
<feature type="region of interest" description="Disordered" evidence="7">
    <location>
        <begin position="133"/>
        <end position="159"/>
    </location>
</feature>
<feature type="compositionally biased region" description="Basic and acidic residues" evidence="7">
    <location>
        <begin position="97"/>
        <end position="108"/>
    </location>
</feature>
<keyword evidence="3" id="KW-0479">Metal-binding</keyword>
<feature type="compositionally biased region" description="Basic and acidic residues" evidence="7">
    <location>
        <begin position="1305"/>
        <end position="1315"/>
    </location>
</feature>
<dbReference type="Pfam" id="PF05193">
    <property type="entry name" value="Peptidase_M16_C"/>
    <property type="match status" value="1"/>
</dbReference>
<dbReference type="PANTHER" id="PTHR43690">
    <property type="entry name" value="NARDILYSIN"/>
    <property type="match status" value="1"/>
</dbReference>
<dbReference type="PhylomeDB" id="A0A0G4IFW7"/>
<evidence type="ECO:0000259" key="10">
    <source>
        <dbReference type="Pfam" id="PF16187"/>
    </source>
</evidence>
<evidence type="ECO:0008006" key="13">
    <source>
        <dbReference type="Google" id="ProtNLM"/>
    </source>
</evidence>
<evidence type="ECO:0000256" key="6">
    <source>
        <dbReference type="ARBA" id="ARBA00023049"/>
    </source>
</evidence>
<protein>
    <recommendedName>
        <fullName evidence="13">Peptidase M16 N-terminal domain-containing protein</fullName>
    </recommendedName>
</protein>
<dbReference type="SUPFAM" id="SSF63411">
    <property type="entry name" value="LuxS/MPP-like metallohydrolase"/>
    <property type="match status" value="4"/>
</dbReference>
<comment type="similarity">
    <text evidence="1">Belongs to the peptidase M16 family.</text>
</comment>
<dbReference type="GO" id="GO:0005829">
    <property type="term" value="C:cytosol"/>
    <property type="evidence" value="ECO:0007669"/>
    <property type="project" value="TreeGrafter"/>
</dbReference>
<keyword evidence="6" id="KW-0482">Metalloprotease</keyword>
<dbReference type="GO" id="GO:0051603">
    <property type="term" value="P:proteolysis involved in protein catabolic process"/>
    <property type="evidence" value="ECO:0007669"/>
    <property type="project" value="TreeGrafter"/>
</dbReference>
<feature type="region of interest" description="Disordered" evidence="7">
    <location>
        <begin position="1290"/>
        <end position="1315"/>
    </location>
</feature>
<evidence type="ECO:0000256" key="2">
    <source>
        <dbReference type="ARBA" id="ARBA00022670"/>
    </source>
</evidence>
<dbReference type="Pfam" id="PF00675">
    <property type="entry name" value="Peptidase_M16"/>
    <property type="match status" value="1"/>
</dbReference>
<dbReference type="GO" id="GO:0005739">
    <property type="term" value="C:mitochondrion"/>
    <property type="evidence" value="ECO:0007669"/>
    <property type="project" value="TreeGrafter"/>
</dbReference>
<evidence type="ECO:0000256" key="7">
    <source>
        <dbReference type="SAM" id="MobiDB-lite"/>
    </source>
</evidence>
<feature type="domain" description="Peptidase M16 middle/third" evidence="10">
    <location>
        <begin position="752"/>
        <end position="916"/>
    </location>
</feature>
<feature type="domain" description="Peptidase M16 C-terminal" evidence="9">
    <location>
        <begin position="352"/>
        <end position="539"/>
    </location>
</feature>
<feature type="region of interest" description="Disordered" evidence="7">
    <location>
        <begin position="76"/>
        <end position="111"/>
    </location>
</feature>
<dbReference type="InterPro" id="IPR054734">
    <property type="entry name" value="PqqF-like_C_4"/>
</dbReference>
<dbReference type="Pfam" id="PF22456">
    <property type="entry name" value="PqqF-like_C_4"/>
    <property type="match status" value="1"/>
</dbReference>
<name>A0A0G4IFW7_9ALVE</name>
<feature type="compositionally biased region" description="Basic and acidic residues" evidence="7">
    <location>
        <begin position="147"/>
        <end position="159"/>
    </location>
</feature>
<dbReference type="InterPro" id="IPR011765">
    <property type="entry name" value="Pept_M16_N"/>
</dbReference>
<dbReference type="GO" id="GO:0046872">
    <property type="term" value="F:metal ion binding"/>
    <property type="evidence" value="ECO:0007669"/>
    <property type="project" value="UniProtKB-KW"/>
</dbReference>
<feature type="domain" description="Peptidase M16 middle/third" evidence="10">
    <location>
        <begin position="551"/>
        <end position="694"/>
    </location>
</feature>
<dbReference type="GO" id="GO:0004222">
    <property type="term" value="F:metalloendopeptidase activity"/>
    <property type="evidence" value="ECO:0007669"/>
    <property type="project" value="TreeGrafter"/>
</dbReference>
<dbReference type="InterPro" id="IPR050626">
    <property type="entry name" value="Peptidase_M16"/>
</dbReference>
<evidence type="ECO:0000313" key="12">
    <source>
        <dbReference type="EMBL" id="CEM56127.1"/>
    </source>
</evidence>
<evidence type="ECO:0000256" key="3">
    <source>
        <dbReference type="ARBA" id="ARBA00022723"/>
    </source>
</evidence>
<evidence type="ECO:0000259" key="9">
    <source>
        <dbReference type="Pfam" id="PF05193"/>
    </source>
</evidence>
<feature type="domain" description="Peptidase M16 N-terminal" evidence="8">
    <location>
        <begin position="188"/>
        <end position="325"/>
    </location>
</feature>